<evidence type="ECO:0000313" key="1">
    <source>
        <dbReference type="EMBL" id="RQO84532.1"/>
    </source>
</evidence>
<name>A0A3N7EDL9_POPTR</name>
<gene>
    <name evidence="1" type="ORF">POPTR_001G073201</name>
</gene>
<protein>
    <submittedName>
        <fullName evidence="1">Uncharacterized protein</fullName>
    </submittedName>
</protein>
<sequence length="127" mass="14278">MEITALIDEQTLQSSNLSKSFEGPATVHRMKGYCVPTFVVEEINRTFFIDNQSACPDDLAEFVAIQCFDPSKSDNVDIEDGLSRRQRRHCLNAKDVVELNKCGEGRVTEITKGRHYVNQNPLRGTTA</sequence>
<evidence type="ECO:0000313" key="2">
    <source>
        <dbReference type="Proteomes" id="UP000006729"/>
    </source>
</evidence>
<dbReference type="EMBL" id="CM009290">
    <property type="protein sequence ID" value="RQO84533.1"/>
    <property type="molecule type" value="Genomic_DNA"/>
</dbReference>
<dbReference type="AlphaFoldDB" id="A0A3N7EDL9"/>
<dbReference type="OrthoDB" id="10374400at2759"/>
<reference evidence="1" key="2">
    <citation type="submission" date="2017-07" db="EMBL/GenBank/DDBJ databases">
        <title>WGS assembly of Populus trichocarpa.</title>
        <authorList>
            <person name="Tuskan G."/>
            <person name="Difazio S."/>
            <person name="Jansson S."/>
            <person name="Bohlmann J."/>
            <person name="Grigoriev I."/>
            <person name="Hellsten U."/>
            <person name="Putnam N."/>
            <person name="Ralph S."/>
            <person name="Rombauts S."/>
            <person name="Salamov A."/>
            <person name="Schein J."/>
            <person name="Sterck L."/>
            <person name="Aerts A."/>
            <person name="Bhalerao R."/>
            <person name="Bhalerao R."/>
            <person name="Blaudez D."/>
            <person name="Boerjan W."/>
            <person name="Brun A."/>
            <person name="Brunner A."/>
            <person name="Busov V."/>
            <person name="Campbell M."/>
            <person name="Carlson J."/>
            <person name="Chalot M."/>
            <person name="Chapman J."/>
            <person name="Chen G."/>
            <person name="Cooper D."/>
            <person name="Coutinho P."/>
            <person name="Couturier J."/>
            <person name="Covert S."/>
            <person name="Cronk Q."/>
            <person name="Cunningham R."/>
            <person name="Davis J."/>
            <person name="Degroeve S."/>
            <person name="Dejardin A."/>
            <person name="Depamphilis C."/>
            <person name="Detter J."/>
            <person name="Dirks B."/>
            <person name="Dubchak I."/>
            <person name="Duplessis S."/>
            <person name="Ehlting J."/>
            <person name="Ellis B."/>
            <person name="Gendler K."/>
            <person name="Goodstein D."/>
            <person name="Gribskov M."/>
            <person name="Grimwood J."/>
            <person name="Groover A."/>
            <person name="Gunter L."/>
            <person name="Hamberger B."/>
            <person name="Heinze B."/>
            <person name="Helariutta Y."/>
            <person name="Henrissat B."/>
            <person name="Holligan D."/>
            <person name="Holt R."/>
            <person name="Huang W."/>
            <person name="Islam-Faridi N."/>
            <person name="Jones S."/>
            <person name="Jones-Rhoades M."/>
            <person name="Jorgensen R."/>
            <person name="Joshi C."/>
            <person name="Kangasjarvi J."/>
            <person name="Karlsson J."/>
            <person name="Kelleher C."/>
            <person name="Kirkpatrick R."/>
            <person name="Kirst M."/>
            <person name="Kohler A."/>
            <person name="Kalluri U."/>
            <person name="Larimer F."/>
            <person name="Leebens-Mack J."/>
            <person name="Leple J."/>
            <person name="Locascio P."/>
            <person name="Lou Y."/>
            <person name="Lucas S."/>
            <person name="Martin F."/>
            <person name="Montanini B."/>
            <person name="Napoli C."/>
            <person name="Nelson D."/>
            <person name="Nelson C."/>
            <person name="Nieminen K."/>
            <person name="Nilsson O."/>
            <person name="Pereda V."/>
            <person name="Peter G."/>
            <person name="Philippe R."/>
            <person name="Pilate G."/>
            <person name="Poliakov A."/>
            <person name="Razumovskaya J."/>
            <person name="Richardson P."/>
            <person name="Rinaldi C."/>
            <person name="Ritland K."/>
            <person name="Rouze P."/>
            <person name="Ryaboy D."/>
            <person name="Schmutz J."/>
            <person name="Schrader J."/>
            <person name="Segerman B."/>
            <person name="Shin H."/>
            <person name="Siddiqui A."/>
            <person name="Sterky F."/>
            <person name="Terry A."/>
            <person name="Tsai C."/>
            <person name="Uberbacher E."/>
            <person name="Unneberg P."/>
            <person name="Vahala J."/>
            <person name="Wall K."/>
            <person name="Wessler S."/>
            <person name="Yang G."/>
            <person name="Yin T."/>
            <person name="Douglas C."/>
            <person name="Marra M."/>
            <person name="Sandberg G."/>
            <person name="Van De Peer Y."/>
            <person name="Rokhsar D."/>
        </authorList>
    </citation>
    <scope>NUCLEOTIDE SEQUENCE</scope>
    <source>
        <strain evidence="1">Nisqually-1</strain>
    </source>
</reference>
<organism evidence="1 2">
    <name type="scientific">Populus trichocarpa</name>
    <name type="common">Western balsam poplar</name>
    <name type="synonym">Populus balsamifera subsp. trichocarpa</name>
    <dbReference type="NCBI Taxonomy" id="3694"/>
    <lineage>
        <taxon>Eukaryota</taxon>
        <taxon>Viridiplantae</taxon>
        <taxon>Streptophyta</taxon>
        <taxon>Embryophyta</taxon>
        <taxon>Tracheophyta</taxon>
        <taxon>Spermatophyta</taxon>
        <taxon>Magnoliopsida</taxon>
        <taxon>eudicotyledons</taxon>
        <taxon>Gunneridae</taxon>
        <taxon>Pentapetalae</taxon>
        <taxon>rosids</taxon>
        <taxon>fabids</taxon>
        <taxon>Malpighiales</taxon>
        <taxon>Salicaceae</taxon>
        <taxon>Saliceae</taxon>
        <taxon>Populus</taxon>
    </lineage>
</organism>
<keyword evidence="2" id="KW-1185">Reference proteome</keyword>
<dbReference type="EMBL" id="CM009290">
    <property type="protein sequence ID" value="RQO84531.1"/>
    <property type="molecule type" value="Genomic_DNA"/>
</dbReference>
<proteinExistence type="predicted"/>
<dbReference type="Proteomes" id="UP000006729">
    <property type="component" value="Chromosome 1"/>
</dbReference>
<dbReference type="EMBL" id="CM009290">
    <property type="protein sequence ID" value="RQO84534.1"/>
    <property type="molecule type" value="Genomic_DNA"/>
</dbReference>
<dbReference type="STRING" id="3694.A0A3N7EDL9"/>
<accession>A0A3N7EDL9</accession>
<reference evidence="1 2" key="1">
    <citation type="journal article" date="2006" name="Science">
        <title>The genome of black cottonwood, Populus trichocarpa (Torr. &amp; Gray).</title>
        <authorList>
            <person name="Tuskan G.A."/>
            <person name="Difazio S."/>
            <person name="Jansson S."/>
            <person name="Bohlmann J."/>
            <person name="Grigoriev I."/>
            <person name="Hellsten U."/>
            <person name="Putnam N."/>
            <person name="Ralph S."/>
            <person name="Rombauts S."/>
            <person name="Salamov A."/>
            <person name="Schein J."/>
            <person name="Sterck L."/>
            <person name="Aerts A."/>
            <person name="Bhalerao R.R."/>
            <person name="Bhalerao R.P."/>
            <person name="Blaudez D."/>
            <person name="Boerjan W."/>
            <person name="Brun A."/>
            <person name="Brunner A."/>
            <person name="Busov V."/>
            <person name="Campbell M."/>
            <person name="Carlson J."/>
            <person name="Chalot M."/>
            <person name="Chapman J."/>
            <person name="Chen G.L."/>
            <person name="Cooper D."/>
            <person name="Coutinho P.M."/>
            <person name="Couturier J."/>
            <person name="Covert S."/>
            <person name="Cronk Q."/>
            <person name="Cunningham R."/>
            <person name="Davis J."/>
            <person name="Degroeve S."/>
            <person name="Dejardin A."/>
            <person name="Depamphilis C."/>
            <person name="Detter J."/>
            <person name="Dirks B."/>
            <person name="Dubchak I."/>
            <person name="Duplessis S."/>
            <person name="Ehlting J."/>
            <person name="Ellis B."/>
            <person name="Gendler K."/>
            <person name="Goodstein D."/>
            <person name="Gribskov M."/>
            <person name="Grimwood J."/>
            <person name="Groover A."/>
            <person name="Gunter L."/>
            <person name="Hamberger B."/>
            <person name="Heinze B."/>
            <person name="Helariutta Y."/>
            <person name="Henrissat B."/>
            <person name="Holligan D."/>
            <person name="Holt R."/>
            <person name="Huang W."/>
            <person name="Islam-Faridi N."/>
            <person name="Jones S."/>
            <person name="Jones-Rhoades M."/>
            <person name="Jorgensen R."/>
            <person name="Joshi C."/>
            <person name="Kangasjarvi J."/>
            <person name="Karlsson J."/>
            <person name="Kelleher C."/>
            <person name="Kirkpatrick R."/>
            <person name="Kirst M."/>
            <person name="Kohler A."/>
            <person name="Kalluri U."/>
            <person name="Larimer F."/>
            <person name="Leebens-Mack J."/>
            <person name="Leple J.C."/>
            <person name="Locascio P."/>
            <person name="Lou Y."/>
            <person name="Lucas S."/>
            <person name="Martin F."/>
            <person name="Montanini B."/>
            <person name="Napoli C."/>
            <person name="Nelson D.R."/>
            <person name="Nelson C."/>
            <person name="Nieminen K."/>
            <person name="Nilsson O."/>
            <person name="Pereda V."/>
            <person name="Peter G."/>
            <person name="Philippe R."/>
            <person name="Pilate G."/>
            <person name="Poliakov A."/>
            <person name="Razumovskaya J."/>
            <person name="Richardson P."/>
            <person name="Rinaldi C."/>
            <person name="Ritland K."/>
            <person name="Rouze P."/>
            <person name="Ryaboy D."/>
            <person name="Schmutz J."/>
            <person name="Schrader J."/>
            <person name="Segerman B."/>
            <person name="Shin H."/>
            <person name="Siddiqui A."/>
            <person name="Sterky F."/>
            <person name="Terry A."/>
            <person name="Tsai C.J."/>
            <person name="Uberbacher E."/>
            <person name="Unneberg P."/>
            <person name="Vahala J."/>
            <person name="Wall K."/>
            <person name="Wessler S."/>
            <person name="Yang G."/>
            <person name="Yin T."/>
            <person name="Douglas C."/>
            <person name="Marra M."/>
            <person name="Sandberg G."/>
            <person name="Van de Peer Y."/>
            <person name="Rokhsar D."/>
        </authorList>
    </citation>
    <scope>NUCLEOTIDE SEQUENCE [LARGE SCALE GENOMIC DNA]</scope>
    <source>
        <strain evidence="2">cv. Nisqually</strain>
        <strain evidence="1">Nisqually-1</strain>
    </source>
</reference>
<dbReference type="EMBL" id="CM009290">
    <property type="protein sequence ID" value="RQO84532.1"/>
    <property type="molecule type" value="Genomic_DNA"/>
</dbReference>
<dbReference type="InParanoid" id="A0A3N7EDL9"/>